<gene>
    <name evidence="1" type="ORF">PR048_024802</name>
</gene>
<keyword evidence="2" id="KW-1185">Reference proteome</keyword>
<proteinExistence type="predicted"/>
<sequence>MWSDIAIEQVLMRDMKSISRGISPSTIATWVHSMPAYSRIVDSVEEFAGVVSTSSEQHVDLRESRQHHYAKDVQRFTHWFQSVTVHNKSVCNNPNQLFHIIMCTLSEIFEIKLSAYPSSLFYKGLMRKGTKSSIVRFLSTTPTQPTANSASTQSVSYVVVGGHLLNRVVWHRPASFKGIFQQYTAHVTTHYSQDHVVFDGYGGGSSTKDEQHLRRLGKACPMYLAAKDSMYVTLAQTEILSNNYKKLRLISLVSHHLQSAGCKVLHAHADADVLIDNNYCRDQKGLETVLIGEDKYLLNFLVALAPPNIFLEMIMPGTKTSPYKIHHIGAIQEKK</sequence>
<evidence type="ECO:0000313" key="1">
    <source>
        <dbReference type="EMBL" id="KAJ8873962.1"/>
    </source>
</evidence>
<protein>
    <submittedName>
        <fullName evidence="1">Uncharacterized protein</fullName>
    </submittedName>
</protein>
<accession>A0ABQ9GPI7</accession>
<evidence type="ECO:0000313" key="2">
    <source>
        <dbReference type="Proteomes" id="UP001159363"/>
    </source>
</evidence>
<dbReference type="EMBL" id="JARBHB010000010">
    <property type="protein sequence ID" value="KAJ8873962.1"/>
    <property type="molecule type" value="Genomic_DNA"/>
</dbReference>
<reference evidence="1 2" key="1">
    <citation type="submission" date="2023-02" db="EMBL/GenBank/DDBJ databases">
        <title>LHISI_Scaffold_Assembly.</title>
        <authorList>
            <person name="Stuart O.P."/>
            <person name="Cleave R."/>
            <person name="Magrath M.J.L."/>
            <person name="Mikheyev A.S."/>
        </authorList>
    </citation>
    <scope>NUCLEOTIDE SEQUENCE [LARGE SCALE GENOMIC DNA]</scope>
    <source>
        <strain evidence="1">Daus_M_001</strain>
        <tissue evidence="1">Leg muscle</tissue>
    </source>
</reference>
<organism evidence="1 2">
    <name type="scientific">Dryococelus australis</name>
    <dbReference type="NCBI Taxonomy" id="614101"/>
    <lineage>
        <taxon>Eukaryota</taxon>
        <taxon>Metazoa</taxon>
        <taxon>Ecdysozoa</taxon>
        <taxon>Arthropoda</taxon>
        <taxon>Hexapoda</taxon>
        <taxon>Insecta</taxon>
        <taxon>Pterygota</taxon>
        <taxon>Neoptera</taxon>
        <taxon>Polyneoptera</taxon>
        <taxon>Phasmatodea</taxon>
        <taxon>Verophasmatodea</taxon>
        <taxon>Anareolatae</taxon>
        <taxon>Phasmatidae</taxon>
        <taxon>Eurycanthinae</taxon>
        <taxon>Dryococelus</taxon>
    </lineage>
</organism>
<dbReference type="Proteomes" id="UP001159363">
    <property type="component" value="Chromosome 9"/>
</dbReference>
<name>A0ABQ9GPI7_9NEOP</name>
<comment type="caution">
    <text evidence="1">The sequence shown here is derived from an EMBL/GenBank/DDBJ whole genome shotgun (WGS) entry which is preliminary data.</text>
</comment>